<dbReference type="InterPro" id="IPR001034">
    <property type="entry name" value="DeoR_HTH"/>
</dbReference>
<dbReference type="InterPro" id="IPR014036">
    <property type="entry name" value="DeoR-like_C"/>
</dbReference>
<dbReference type="InterPro" id="IPR037171">
    <property type="entry name" value="NagB/RpiA_transferase-like"/>
</dbReference>
<dbReference type="InterPro" id="IPR036388">
    <property type="entry name" value="WH-like_DNA-bd_sf"/>
</dbReference>
<evidence type="ECO:0000313" key="5">
    <source>
        <dbReference type="Proteomes" id="UP000284178"/>
    </source>
</evidence>
<proteinExistence type="predicted"/>
<dbReference type="Pfam" id="PF08220">
    <property type="entry name" value="HTH_DeoR"/>
    <property type="match status" value="1"/>
</dbReference>
<dbReference type="Gene3D" id="1.10.10.10">
    <property type="entry name" value="Winged helix-like DNA-binding domain superfamily/Winged helix DNA-binding domain"/>
    <property type="match status" value="1"/>
</dbReference>
<dbReference type="GO" id="GO:0003700">
    <property type="term" value="F:DNA-binding transcription factor activity"/>
    <property type="evidence" value="ECO:0007669"/>
    <property type="project" value="InterPro"/>
</dbReference>
<name>A0A412FN57_9FIRM</name>
<dbReference type="PANTHER" id="PTHR30363:SF56">
    <property type="entry name" value="TRANSCRIPTIONAL REGULATOR, DEOR FAMILY"/>
    <property type="match status" value="1"/>
</dbReference>
<dbReference type="SMART" id="SM00420">
    <property type="entry name" value="HTH_DEOR"/>
    <property type="match status" value="1"/>
</dbReference>
<organism evidence="4 5">
    <name type="scientific">Holdemania filiformis</name>
    <dbReference type="NCBI Taxonomy" id="61171"/>
    <lineage>
        <taxon>Bacteria</taxon>
        <taxon>Bacillati</taxon>
        <taxon>Bacillota</taxon>
        <taxon>Erysipelotrichia</taxon>
        <taxon>Erysipelotrichales</taxon>
        <taxon>Erysipelotrichaceae</taxon>
        <taxon>Holdemania</taxon>
    </lineage>
</organism>
<gene>
    <name evidence="4" type="ORF">DWY25_14795</name>
</gene>
<dbReference type="Proteomes" id="UP000284178">
    <property type="component" value="Unassembled WGS sequence"/>
</dbReference>
<dbReference type="InterPro" id="IPR036390">
    <property type="entry name" value="WH_DNA-bd_sf"/>
</dbReference>
<dbReference type="Pfam" id="PF00455">
    <property type="entry name" value="DeoRC"/>
    <property type="match status" value="1"/>
</dbReference>
<sequence>MTSEAKTMIKQQRWAAIIDLCRENTSISVAELVPLLRVSEATVRRDLQQMEDLNMVSRYHGGVRLNDGQSEEPPMLIKSETNVSSKNQVARLAASMIKDNQMIYIDAGSSTFEMLNYVRAKNITVVTIGLPHIARLKRSSTHTILLGGTIRWTTEAVTGNLTLKQLDDLFFDVAFIGVNGIHEKVGLTTTNEQEAAVKAKVIAHSGKTYVLADGSKFNKLYPSKFSRLDQAVILSDEIVDFDPSLIRYQLTSGESRLD</sequence>
<dbReference type="PRINTS" id="PR00037">
    <property type="entry name" value="HTHLACR"/>
</dbReference>
<evidence type="ECO:0000313" key="4">
    <source>
        <dbReference type="EMBL" id="RGR69564.1"/>
    </source>
</evidence>
<evidence type="ECO:0000256" key="1">
    <source>
        <dbReference type="ARBA" id="ARBA00023015"/>
    </source>
</evidence>
<comment type="caution">
    <text evidence="4">The sequence shown here is derived from an EMBL/GenBank/DDBJ whole genome shotgun (WGS) entry which is preliminary data.</text>
</comment>
<dbReference type="EMBL" id="QRUP01000023">
    <property type="protein sequence ID" value="RGR69564.1"/>
    <property type="molecule type" value="Genomic_DNA"/>
</dbReference>
<evidence type="ECO:0000259" key="3">
    <source>
        <dbReference type="PROSITE" id="PS51000"/>
    </source>
</evidence>
<keyword evidence="5" id="KW-1185">Reference proteome</keyword>
<reference evidence="4 5" key="1">
    <citation type="submission" date="2018-08" db="EMBL/GenBank/DDBJ databases">
        <title>A genome reference for cultivated species of the human gut microbiota.</title>
        <authorList>
            <person name="Zou Y."/>
            <person name="Xue W."/>
            <person name="Luo G."/>
        </authorList>
    </citation>
    <scope>NUCLEOTIDE SEQUENCE [LARGE SCALE GENOMIC DNA]</scope>
    <source>
        <strain evidence="4 5">AF24-29</strain>
    </source>
</reference>
<keyword evidence="1" id="KW-0805">Transcription regulation</keyword>
<dbReference type="Gene3D" id="3.40.50.1360">
    <property type="match status" value="1"/>
</dbReference>
<dbReference type="SUPFAM" id="SSF100950">
    <property type="entry name" value="NagB/RpiA/CoA transferase-like"/>
    <property type="match status" value="1"/>
</dbReference>
<accession>A0A412FN57</accession>
<dbReference type="SUPFAM" id="SSF46785">
    <property type="entry name" value="Winged helix' DNA-binding domain"/>
    <property type="match status" value="1"/>
</dbReference>
<dbReference type="AlphaFoldDB" id="A0A412FN57"/>
<feature type="domain" description="HTH deoR-type" evidence="3">
    <location>
        <begin position="10"/>
        <end position="65"/>
    </location>
</feature>
<keyword evidence="2" id="KW-0804">Transcription</keyword>
<evidence type="ECO:0000256" key="2">
    <source>
        <dbReference type="ARBA" id="ARBA00023163"/>
    </source>
</evidence>
<protein>
    <submittedName>
        <fullName evidence="4">DeoR/GlpR transcriptional regulator</fullName>
    </submittedName>
</protein>
<dbReference type="PANTHER" id="PTHR30363">
    <property type="entry name" value="HTH-TYPE TRANSCRIPTIONAL REGULATOR SRLR-RELATED"/>
    <property type="match status" value="1"/>
</dbReference>
<dbReference type="PROSITE" id="PS51000">
    <property type="entry name" value="HTH_DEOR_2"/>
    <property type="match status" value="1"/>
</dbReference>
<dbReference type="InterPro" id="IPR050313">
    <property type="entry name" value="Carb_Metab_HTH_regulators"/>
</dbReference>
<dbReference type="SMART" id="SM01134">
    <property type="entry name" value="DeoRC"/>
    <property type="match status" value="1"/>
</dbReference>